<feature type="transmembrane region" description="Helical" evidence="6">
    <location>
        <begin position="240"/>
        <end position="273"/>
    </location>
</feature>
<keyword evidence="3 6" id="KW-0812">Transmembrane</keyword>
<proteinExistence type="predicted"/>
<dbReference type="PANTHER" id="PTHR42770:SF13">
    <property type="entry name" value="L-METHIONINE_BRANCHED-CHAIN AMINO ACID EXPORTER YJEH"/>
    <property type="match status" value="1"/>
</dbReference>
<keyword evidence="4 6" id="KW-1133">Transmembrane helix</keyword>
<name>I6C8J5_SHIFL</name>
<dbReference type="GO" id="GO:0005886">
    <property type="term" value="C:plasma membrane"/>
    <property type="evidence" value="ECO:0007669"/>
    <property type="project" value="UniProtKB-SubCell"/>
</dbReference>
<evidence type="ECO:0000313" key="8">
    <source>
        <dbReference type="Proteomes" id="UP000005407"/>
    </source>
</evidence>
<reference evidence="7 8" key="1">
    <citation type="submission" date="2012-03" db="EMBL/GenBank/DDBJ databases">
        <authorList>
            <person name="Rasko D."/>
            <person name="Redman J."/>
            <person name="Daugherty S.C."/>
            <person name="Tallon L."/>
            <person name="Sadzewicz L."/>
            <person name="Jones K."/>
            <person name="Santana-Cruz I."/>
            <person name="Liu X."/>
        </authorList>
    </citation>
    <scope>NUCLEOTIDE SEQUENCE [LARGE SCALE GENOMIC DNA]</scope>
    <source>
        <strain evidence="7 8">K-315</strain>
    </source>
</reference>
<dbReference type="InterPro" id="IPR002293">
    <property type="entry name" value="AA/rel_permease1"/>
</dbReference>
<dbReference type="Proteomes" id="UP000005407">
    <property type="component" value="Unassembled WGS sequence"/>
</dbReference>
<feature type="transmembrane region" description="Helical" evidence="6">
    <location>
        <begin position="88"/>
        <end position="110"/>
    </location>
</feature>
<feature type="transmembrane region" description="Helical" evidence="6">
    <location>
        <begin position="186"/>
        <end position="204"/>
    </location>
</feature>
<accession>I6C8J5</accession>
<dbReference type="InterPro" id="IPR050367">
    <property type="entry name" value="APC_superfamily"/>
</dbReference>
<organism evidence="7 8">
    <name type="scientific">Shigella flexneri K-315</name>
    <dbReference type="NCBI Taxonomy" id="766150"/>
    <lineage>
        <taxon>Bacteria</taxon>
        <taxon>Pseudomonadati</taxon>
        <taxon>Pseudomonadota</taxon>
        <taxon>Gammaproteobacteria</taxon>
        <taxon>Enterobacterales</taxon>
        <taxon>Enterobacteriaceae</taxon>
        <taxon>Shigella</taxon>
    </lineage>
</organism>
<dbReference type="PATRIC" id="fig|766150.3.peg.4678"/>
<keyword evidence="2" id="KW-1003">Cell membrane</keyword>
<evidence type="ECO:0000256" key="6">
    <source>
        <dbReference type="SAM" id="Phobius"/>
    </source>
</evidence>
<evidence type="ECO:0000256" key="4">
    <source>
        <dbReference type="ARBA" id="ARBA00022989"/>
    </source>
</evidence>
<dbReference type="Gene3D" id="1.20.1740.10">
    <property type="entry name" value="Amino acid/polyamine transporter I"/>
    <property type="match status" value="1"/>
</dbReference>
<feature type="transmembrane region" description="Helical" evidence="6">
    <location>
        <begin position="210"/>
        <end position="228"/>
    </location>
</feature>
<evidence type="ECO:0000256" key="2">
    <source>
        <dbReference type="ARBA" id="ARBA00022475"/>
    </source>
</evidence>
<keyword evidence="5 6" id="KW-0472">Membrane</keyword>
<evidence type="ECO:0000256" key="5">
    <source>
        <dbReference type="ARBA" id="ARBA00023136"/>
    </source>
</evidence>
<feature type="transmembrane region" description="Helical" evidence="6">
    <location>
        <begin position="54"/>
        <end position="76"/>
    </location>
</feature>
<dbReference type="PANTHER" id="PTHR42770">
    <property type="entry name" value="AMINO ACID TRANSPORTER-RELATED"/>
    <property type="match status" value="1"/>
</dbReference>
<dbReference type="EMBL" id="AKMY01000074">
    <property type="protein sequence ID" value="EIQ15837.1"/>
    <property type="molecule type" value="Genomic_DNA"/>
</dbReference>
<sequence length="286" mass="31057">MWYIGTRGASSSANLQTVIAGLIVALIVAIWWAGDIKPANIPFPAPGNIELTGLFAALSVMFWCFVGLEAFAHLASEFKNPERDFPRALMIGLLLAGLVYWGCTVVVLHFDAYGEKMAAAASLPKIVVQLFGVGALWIACVIGYLACFASLNIYIQSFARLVWSQAQHNPDHYLARLSSRHIPNNALNAVLGCCVVSTLVIHALEINLDALIIYANGIFIMIYLLCILAGCKLLQGRYRLLAVVGGLLCVLLLAMVGWKSLYALIVLAGLWLLLPKRKTPENGITT</sequence>
<evidence type="ECO:0000256" key="1">
    <source>
        <dbReference type="ARBA" id="ARBA00004651"/>
    </source>
</evidence>
<dbReference type="NCBIfam" id="NF008245">
    <property type="entry name" value="PRK11021.1"/>
    <property type="match status" value="1"/>
</dbReference>
<dbReference type="GO" id="GO:0022857">
    <property type="term" value="F:transmembrane transporter activity"/>
    <property type="evidence" value="ECO:0007669"/>
    <property type="project" value="InterPro"/>
</dbReference>
<dbReference type="AlphaFoldDB" id="I6C8J5"/>
<evidence type="ECO:0000313" key="7">
    <source>
        <dbReference type="EMBL" id="EIQ15837.1"/>
    </source>
</evidence>
<comment type="caution">
    <text evidence="7">The sequence shown here is derived from an EMBL/GenBank/DDBJ whole genome shotgun (WGS) entry which is preliminary data.</text>
</comment>
<feature type="transmembrane region" description="Helical" evidence="6">
    <location>
        <begin position="12"/>
        <end position="34"/>
    </location>
</feature>
<feature type="transmembrane region" description="Helical" evidence="6">
    <location>
        <begin position="130"/>
        <end position="155"/>
    </location>
</feature>
<dbReference type="Pfam" id="PF13520">
    <property type="entry name" value="AA_permease_2"/>
    <property type="match status" value="1"/>
</dbReference>
<protein>
    <submittedName>
        <fullName evidence="7">Inner membrane protein yjeH</fullName>
    </submittedName>
</protein>
<gene>
    <name evidence="7" type="ORF">SFK315_4852</name>
</gene>
<evidence type="ECO:0000256" key="3">
    <source>
        <dbReference type="ARBA" id="ARBA00022692"/>
    </source>
</evidence>
<comment type="subcellular location">
    <subcellularLocation>
        <location evidence="1">Cell membrane</location>
        <topology evidence="1">Multi-pass membrane protein</topology>
    </subcellularLocation>
</comment>